<evidence type="ECO:0000313" key="7">
    <source>
        <dbReference type="EMBL" id="EEK16988.1"/>
    </source>
</evidence>
<dbReference type="SUPFAM" id="SSF53167">
    <property type="entry name" value="Purine and uridine phosphorylases"/>
    <property type="match status" value="1"/>
</dbReference>
<dbReference type="InterPro" id="IPR000845">
    <property type="entry name" value="Nucleoside_phosphorylase_d"/>
</dbReference>
<dbReference type="OrthoDB" id="9792278at2"/>
<sequence length="250" mass="27380">MFPSIVLLCAMSKERMAIHSAIEALAPAVKLVERTLVEEKPFASYRYTLRIEGHQTEWTFHLLETGIGKVHAALATQLAIVRYQPQLLVNVGVSGGLYAGAQVGDLCLSTAYRYHDVWCGEGNERGQVQGMPAQYSADATAMATVAKQLRIPLHEGLLLCGDTFIPEADHLRAFAQQYPDLVAVDMESAAIAQTAYLYHTPLVSLRIVSDTPLTSQDHSKQYASFWQQRASALAPFADAMRIICTLAGSL</sequence>
<evidence type="ECO:0000256" key="1">
    <source>
        <dbReference type="ARBA" id="ARBA00004945"/>
    </source>
</evidence>
<dbReference type="AlphaFoldDB" id="C2MBB7"/>
<proteinExistence type="predicted"/>
<dbReference type="InterPro" id="IPR010049">
    <property type="entry name" value="MTA_SAH_Nsdase"/>
</dbReference>
<dbReference type="STRING" id="596327.PORUE0001_0095"/>
<dbReference type="RefSeq" id="WP_007365134.1">
    <property type="nucleotide sequence ID" value="NZ_ACLR01000120.1"/>
</dbReference>
<keyword evidence="4 7" id="KW-0378">Hydrolase</keyword>
<organism evidence="7 8">
    <name type="scientific">Porphyromonas uenonis 60-3</name>
    <dbReference type="NCBI Taxonomy" id="596327"/>
    <lineage>
        <taxon>Bacteria</taxon>
        <taxon>Pseudomonadati</taxon>
        <taxon>Bacteroidota</taxon>
        <taxon>Bacteroidia</taxon>
        <taxon>Bacteroidales</taxon>
        <taxon>Porphyromonadaceae</taxon>
        <taxon>Porphyromonas</taxon>
    </lineage>
</organism>
<keyword evidence="5" id="KW-0486">Methionine biosynthesis</keyword>
<dbReference type="NCBIfam" id="TIGR01704">
    <property type="entry name" value="MTA_SAH-Nsdase"/>
    <property type="match status" value="1"/>
</dbReference>
<reference evidence="7 8" key="1">
    <citation type="submission" date="2009-04" db="EMBL/GenBank/DDBJ databases">
        <authorList>
            <person name="Sebastian Y."/>
            <person name="Madupu R."/>
            <person name="Durkin A.S."/>
            <person name="Torralba M."/>
            <person name="Methe B."/>
            <person name="Sutton G.G."/>
            <person name="Strausberg R.L."/>
            <person name="Nelson K.E."/>
        </authorList>
    </citation>
    <scope>NUCLEOTIDE SEQUENCE [LARGE SCALE GENOMIC DNA]</scope>
    <source>
        <strain evidence="7 8">60-3</strain>
    </source>
</reference>
<comment type="caution">
    <text evidence="7">The sequence shown here is derived from an EMBL/GenBank/DDBJ whole genome shotgun (WGS) entry which is preliminary data.</text>
</comment>
<evidence type="ECO:0000256" key="4">
    <source>
        <dbReference type="ARBA" id="ARBA00022801"/>
    </source>
</evidence>
<dbReference type="GO" id="GO:0019284">
    <property type="term" value="P:L-methionine salvage from S-adenosylmethionine"/>
    <property type="evidence" value="ECO:0007669"/>
    <property type="project" value="TreeGrafter"/>
</dbReference>
<dbReference type="GO" id="GO:0005829">
    <property type="term" value="C:cytosol"/>
    <property type="evidence" value="ECO:0007669"/>
    <property type="project" value="TreeGrafter"/>
</dbReference>
<dbReference type="GO" id="GO:0008930">
    <property type="term" value="F:methylthioadenosine nucleosidase activity"/>
    <property type="evidence" value="ECO:0007669"/>
    <property type="project" value="InterPro"/>
</dbReference>
<protein>
    <recommendedName>
        <fullName evidence="2">adenosylhomocysteine nucleosidase</fullName>
        <ecNumber evidence="2">3.2.2.9</ecNumber>
    </recommendedName>
</protein>
<dbReference type="PANTHER" id="PTHR46832">
    <property type="entry name" value="5'-METHYLTHIOADENOSINE/S-ADENOSYLHOMOCYSTEINE NUCLEOSIDASE"/>
    <property type="match status" value="1"/>
</dbReference>
<dbReference type="Proteomes" id="UP000003303">
    <property type="component" value="Unassembled WGS sequence"/>
</dbReference>
<dbReference type="eggNOG" id="COG0775">
    <property type="taxonomic scope" value="Bacteria"/>
</dbReference>
<gene>
    <name evidence="7" type="primary">mtnN</name>
    <name evidence="7" type="ORF">PORUE0001_0095</name>
</gene>
<accession>C2MBB7</accession>
<dbReference type="InterPro" id="IPR035994">
    <property type="entry name" value="Nucleoside_phosphorylase_sf"/>
</dbReference>
<dbReference type="GO" id="GO:0019509">
    <property type="term" value="P:L-methionine salvage from methylthioadenosine"/>
    <property type="evidence" value="ECO:0007669"/>
    <property type="project" value="UniProtKB-UniPathway"/>
</dbReference>
<keyword evidence="7" id="KW-0326">Glycosidase</keyword>
<comment type="pathway">
    <text evidence="1">Amino-acid biosynthesis; L-methionine biosynthesis via salvage pathway; S-methyl-5-thio-alpha-D-ribose 1-phosphate from S-methyl-5'-thioadenosine (hydrolase route): step 1/2.</text>
</comment>
<feature type="domain" description="Nucleoside phosphorylase" evidence="6">
    <location>
        <begin position="5"/>
        <end position="232"/>
    </location>
</feature>
<keyword evidence="8" id="KW-1185">Reference proteome</keyword>
<dbReference type="CDD" id="cd09008">
    <property type="entry name" value="MTAN"/>
    <property type="match status" value="1"/>
</dbReference>
<dbReference type="PANTHER" id="PTHR46832:SF1">
    <property type="entry name" value="5'-METHYLTHIOADENOSINE_S-ADENOSYLHOMOCYSTEINE NUCLEOSIDASE"/>
    <property type="match status" value="1"/>
</dbReference>
<dbReference type="GO" id="GO:0008782">
    <property type="term" value="F:adenosylhomocysteine nucleosidase activity"/>
    <property type="evidence" value="ECO:0007669"/>
    <property type="project" value="UniProtKB-EC"/>
</dbReference>
<dbReference type="EMBL" id="ACLR01000120">
    <property type="protein sequence ID" value="EEK16988.1"/>
    <property type="molecule type" value="Genomic_DNA"/>
</dbReference>
<evidence type="ECO:0000256" key="2">
    <source>
        <dbReference type="ARBA" id="ARBA00011974"/>
    </source>
</evidence>
<evidence type="ECO:0000256" key="5">
    <source>
        <dbReference type="ARBA" id="ARBA00023167"/>
    </source>
</evidence>
<evidence type="ECO:0000259" key="6">
    <source>
        <dbReference type="Pfam" id="PF01048"/>
    </source>
</evidence>
<evidence type="ECO:0000256" key="3">
    <source>
        <dbReference type="ARBA" id="ARBA00022605"/>
    </source>
</evidence>
<name>C2MBB7_9PORP</name>
<dbReference type="EC" id="3.2.2.9" evidence="2"/>
<dbReference type="Gene3D" id="3.40.50.1580">
    <property type="entry name" value="Nucleoside phosphorylase domain"/>
    <property type="match status" value="1"/>
</dbReference>
<dbReference type="GO" id="GO:0009164">
    <property type="term" value="P:nucleoside catabolic process"/>
    <property type="evidence" value="ECO:0007669"/>
    <property type="project" value="InterPro"/>
</dbReference>
<keyword evidence="3" id="KW-0028">Amino-acid biosynthesis</keyword>
<dbReference type="UniPathway" id="UPA00904">
    <property type="reaction ID" value="UER00871"/>
</dbReference>
<evidence type="ECO:0000313" key="8">
    <source>
        <dbReference type="Proteomes" id="UP000003303"/>
    </source>
</evidence>
<dbReference type="Pfam" id="PF01048">
    <property type="entry name" value="PNP_UDP_1"/>
    <property type="match status" value="1"/>
</dbReference>